<sequence length="111" mass="13089">METTIMALLSLSIILYVVSFFKKDRNKDVEKQIENFSITLMQEIYQLRKKINVLEEEILIGQDERYFTNKEEPNIDRDQILSYYEDGYSLEEIEEMTGLPIDTINEILGNA</sequence>
<organism evidence="1 2">
    <name type="scientific">Anaerobacillus alkaliphilus</name>
    <dbReference type="NCBI Taxonomy" id="1548597"/>
    <lineage>
        <taxon>Bacteria</taxon>
        <taxon>Bacillati</taxon>
        <taxon>Bacillota</taxon>
        <taxon>Bacilli</taxon>
        <taxon>Bacillales</taxon>
        <taxon>Bacillaceae</taxon>
        <taxon>Anaerobacillus</taxon>
    </lineage>
</organism>
<proteinExistence type="predicted"/>
<dbReference type="AlphaFoldDB" id="A0A4Q0VRN9"/>
<comment type="caution">
    <text evidence="1">The sequence shown here is derived from an EMBL/GenBank/DDBJ whole genome shotgun (WGS) entry which is preliminary data.</text>
</comment>
<reference evidence="1 2" key="1">
    <citation type="journal article" date="2019" name="Int. J. Syst. Evol. Microbiol.">
        <title>Anaerobacillus alkaliphilus sp. nov., a novel alkaliphilic and moderately halophilic bacterium.</title>
        <authorList>
            <person name="Borsodi A.K."/>
            <person name="Aszalos J.M."/>
            <person name="Bihari P."/>
            <person name="Nagy I."/>
            <person name="Schumann P."/>
            <person name="Sproer C."/>
            <person name="Kovacs A.L."/>
            <person name="Boka K."/>
            <person name="Dobosy P."/>
            <person name="Ovari M."/>
            <person name="Szili-Kovacs T."/>
            <person name="Toth E."/>
        </authorList>
    </citation>
    <scope>NUCLEOTIDE SEQUENCE [LARGE SCALE GENOMIC DNA]</scope>
    <source>
        <strain evidence="1 2">B16-10</strain>
    </source>
</reference>
<accession>A0A4Q0VRN9</accession>
<dbReference type="Proteomes" id="UP000290649">
    <property type="component" value="Unassembled WGS sequence"/>
</dbReference>
<dbReference type="OrthoDB" id="2937672at2"/>
<name>A0A4Q0VRN9_9BACI</name>
<keyword evidence="2" id="KW-1185">Reference proteome</keyword>
<dbReference type="EMBL" id="QOUX01000045">
    <property type="protein sequence ID" value="RXI99445.1"/>
    <property type="molecule type" value="Genomic_DNA"/>
</dbReference>
<evidence type="ECO:0000313" key="1">
    <source>
        <dbReference type="EMBL" id="RXI99445.1"/>
    </source>
</evidence>
<evidence type="ECO:0000313" key="2">
    <source>
        <dbReference type="Proteomes" id="UP000290649"/>
    </source>
</evidence>
<protein>
    <submittedName>
        <fullName evidence="1">Uncharacterized protein</fullName>
    </submittedName>
</protein>
<dbReference type="RefSeq" id="WP_129078955.1">
    <property type="nucleotide sequence ID" value="NZ_QOUX01000045.1"/>
</dbReference>
<gene>
    <name evidence="1" type="ORF">DS745_14575</name>
</gene>